<dbReference type="Proteomes" id="UP000259762">
    <property type="component" value="Chromosome"/>
</dbReference>
<sequence length="616" mass="67877">MKNTISAVFLLILASMFLLVLCCIVGIMSAIVMPIYFLSKLACYLFTSFVTPIAKQGITVVKMLTGLPYPKEVVFEIDQDLPDGIKLSDIANEQCSEYKGVDLRDVLQYTIYNRETKMRTFPENTPTCLVSSSGQYFFGHGDTLYSVRYHPIVLPSASLFYRVLLPCNREGNNVIVLKTRFAVTGLRTNDIAFGYAIPQNGITKMKLIAPSVVLNKTRGMTPTRLALLSPYVVSNSYESVFLRRYIALARARVGGSGGEFPAAVAWDIRANMQQFMHILTYARGALSLQDAGFLRDGVKFIQSARNEVIKCSAAARAKHESDVLLLLGLSQSDEAIFKPLTERGKLWLVSEFICLQQFQNAVISAAMVSVKDSISRGIVARDDIWEGMPYLCKQIPGLCEIVYVLVKAAVYSTYEEGLLNNLVLRNIRGTMRFMDRVMPEVGEGPEFGGVDGGIIGRFNALKEDILRASSLSHGDNVRNMHTIGRRVLQSERCSDVIACLVAHRVSSLWDSNGQSVHDLCTCETSDELITNYVQIDSALRNRAFKHRGASLELANRQECEISSDVEIKVCKLPMPEHPAPASDTSLDNPEVAAAIRPEPVATTPPIGAVGALCASI</sequence>
<dbReference type="OrthoDB" id="7165327at2"/>
<keyword evidence="3" id="KW-1185">Reference proteome</keyword>
<dbReference type="AlphaFoldDB" id="A0A2Z2LED2"/>
<reference evidence="3" key="1">
    <citation type="submission" date="2018-06" db="EMBL/GenBank/DDBJ databases">
        <title>The Anaplasma ovis genome reveals a high proportion of pseudogenes.</title>
        <authorList>
            <person name="Liu Z."/>
            <person name="Peasley A.M."/>
            <person name="Yang J."/>
            <person name="Li Y."/>
            <person name="Guan G."/>
            <person name="Luo J."/>
            <person name="Yin H."/>
            <person name="Brayton K.A."/>
        </authorList>
    </citation>
    <scope>NUCLEOTIDE SEQUENCE [LARGE SCALE GENOMIC DNA]</scope>
    <source>
        <strain evidence="3">Haibei</strain>
    </source>
</reference>
<keyword evidence="1" id="KW-0812">Transmembrane</keyword>
<protein>
    <submittedName>
        <fullName evidence="2">Uncharacterized protein</fullName>
    </submittedName>
</protein>
<organism evidence="2 3">
    <name type="scientific">Anaplasma ovis str. Haibei</name>
    <dbReference type="NCBI Taxonomy" id="1248439"/>
    <lineage>
        <taxon>Bacteria</taxon>
        <taxon>Pseudomonadati</taxon>
        <taxon>Pseudomonadota</taxon>
        <taxon>Alphaproteobacteria</taxon>
        <taxon>Rickettsiales</taxon>
        <taxon>Anaplasmataceae</taxon>
        <taxon>Anaplasma</taxon>
    </lineage>
</organism>
<keyword evidence="1" id="KW-1133">Transmembrane helix</keyword>
<accession>A0A2Z2LED2</accession>
<evidence type="ECO:0000313" key="2">
    <source>
        <dbReference type="EMBL" id="ASI47635.1"/>
    </source>
</evidence>
<proteinExistence type="predicted"/>
<keyword evidence="1" id="KW-0472">Membrane</keyword>
<evidence type="ECO:0000256" key="1">
    <source>
        <dbReference type="SAM" id="Phobius"/>
    </source>
</evidence>
<feature type="transmembrane region" description="Helical" evidence="1">
    <location>
        <begin position="7"/>
        <end position="37"/>
    </location>
</feature>
<dbReference type="RefSeq" id="WP_075138915.1">
    <property type="nucleotide sequence ID" value="NZ_CP015994.1"/>
</dbReference>
<evidence type="ECO:0000313" key="3">
    <source>
        <dbReference type="Proteomes" id="UP000259762"/>
    </source>
</evidence>
<dbReference type="KEGG" id="aoh:AOV_01890"/>
<gene>
    <name evidence="2" type="ORF">AOV_01890</name>
</gene>
<dbReference type="EMBL" id="CP015994">
    <property type="protein sequence ID" value="ASI47635.1"/>
    <property type="molecule type" value="Genomic_DNA"/>
</dbReference>
<reference evidence="2 3" key="2">
    <citation type="journal article" date="2019" name="BMC Genomics">
        <title>The Anaplasma ovis genome reveals a high proportion of pseudogenes.</title>
        <authorList>
            <person name="Liu Z."/>
            <person name="Peasley A.M."/>
            <person name="Yang J."/>
            <person name="Li Y."/>
            <person name="Guan G."/>
            <person name="Luo J."/>
            <person name="Yin H."/>
            <person name="Brayton K.A."/>
        </authorList>
    </citation>
    <scope>NUCLEOTIDE SEQUENCE [LARGE SCALE GENOMIC DNA]</scope>
    <source>
        <strain evidence="2 3">Haibei</strain>
    </source>
</reference>
<name>A0A2Z2LED2_9RICK</name>